<sequence length="64" mass="6864">MISLTVPDIDKNSLFLLATNLCFGCNWSRILMVSSGAVTARETAPDIEPAINASTGVTLEPLRK</sequence>
<comment type="caution">
    <text evidence="1">The sequence shown here is derived from an EMBL/GenBank/DDBJ whole genome shotgun (WGS) entry which is preliminary data.</text>
</comment>
<dbReference type="EMBL" id="AOGT01000134">
    <property type="protein sequence ID" value="EMG50737.1"/>
    <property type="molecule type" value="Genomic_DNA"/>
</dbReference>
<organism evidence="1 2">
    <name type="scientific">Candida maltosa (strain Xu316)</name>
    <name type="common">Yeast</name>
    <dbReference type="NCBI Taxonomy" id="1245528"/>
    <lineage>
        <taxon>Eukaryota</taxon>
        <taxon>Fungi</taxon>
        <taxon>Dikarya</taxon>
        <taxon>Ascomycota</taxon>
        <taxon>Saccharomycotina</taxon>
        <taxon>Pichiomycetes</taxon>
        <taxon>Debaryomycetaceae</taxon>
        <taxon>Candida/Lodderomyces clade</taxon>
        <taxon>Candida</taxon>
    </lineage>
</organism>
<accession>M3HT18</accession>
<proteinExistence type="predicted"/>
<evidence type="ECO:0000313" key="2">
    <source>
        <dbReference type="Proteomes" id="UP000011777"/>
    </source>
</evidence>
<dbReference type="Proteomes" id="UP000011777">
    <property type="component" value="Unassembled WGS sequence"/>
</dbReference>
<dbReference type="AlphaFoldDB" id="M3HT18"/>
<gene>
    <name evidence="1" type="ORF">G210_1280</name>
</gene>
<evidence type="ECO:0000313" key="1">
    <source>
        <dbReference type="EMBL" id="EMG50737.1"/>
    </source>
</evidence>
<dbReference type="HOGENOM" id="CLU_2867456_0_0_1"/>
<keyword evidence="2" id="KW-1185">Reference proteome</keyword>
<reference evidence="1 2" key="1">
    <citation type="submission" date="2013-02" db="EMBL/GenBank/DDBJ databases">
        <title>Genome sequence of Candida maltosa Xu316, a potential industrial strain for xylitol and ethanol production.</title>
        <authorList>
            <person name="Yu J."/>
            <person name="Wang Q."/>
            <person name="Geng X."/>
            <person name="Bao W."/>
            <person name="He P."/>
            <person name="Cai J."/>
        </authorList>
    </citation>
    <scope>NUCLEOTIDE SEQUENCE [LARGE SCALE GENOMIC DNA]</scope>
    <source>
        <strain evidence="2">Xu316</strain>
    </source>
</reference>
<name>M3HT18_CANMX</name>
<protein>
    <submittedName>
        <fullName evidence="1">Uncharacterized protein</fullName>
    </submittedName>
</protein>